<dbReference type="SUPFAM" id="SSF53850">
    <property type="entry name" value="Periplasmic binding protein-like II"/>
    <property type="match status" value="1"/>
</dbReference>
<dbReference type="PANTHER" id="PTHR42996:SF1">
    <property type="entry name" value="PHOSPHATE-BINDING PROTEIN PSTS"/>
    <property type="match status" value="1"/>
</dbReference>
<dbReference type="GO" id="GO:0043190">
    <property type="term" value="C:ATP-binding cassette (ABC) transporter complex"/>
    <property type="evidence" value="ECO:0007669"/>
    <property type="project" value="InterPro"/>
</dbReference>
<gene>
    <name evidence="8" type="primary">pstS</name>
    <name evidence="8" type="ORF">SLUN_27595</name>
</gene>
<dbReference type="InterPro" id="IPR005673">
    <property type="entry name" value="ABC_phos-bd_PstS"/>
</dbReference>
<evidence type="ECO:0000256" key="5">
    <source>
        <dbReference type="PIRSR" id="PIRSR002756-1"/>
    </source>
</evidence>
<dbReference type="Proteomes" id="UP000244201">
    <property type="component" value="Chromosome"/>
</dbReference>
<keyword evidence="3 4" id="KW-0592">Phosphate transport</keyword>
<dbReference type="PANTHER" id="PTHR42996">
    <property type="entry name" value="PHOSPHATE-BINDING PROTEIN PSTS"/>
    <property type="match status" value="1"/>
</dbReference>
<organism evidence="8 9">
    <name type="scientific">Streptomyces lunaelactis</name>
    <dbReference type="NCBI Taxonomy" id="1535768"/>
    <lineage>
        <taxon>Bacteria</taxon>
        <taxon>Bacillati</taxon>
        <taxon>Actinomycetota</taxon>
        <taxon>Actinomycetes</taxon>
        <taxon>Kitasatosporales</taxon>
        <taxon>Streptomycetaceae</taxon>
        <taxon>Streptomyces</taxon>
    </lineage>
</organism>
<dbReference type="Gene3D" id="3.40.190.10">
    <property type="entry name" value="Periplasmic binding protein-like II"/>
    <property type="match status" value="2"/>
</dbReference>
<feature type="binding site" evidence="5">
    <location>
        <begin position="61"/>
        <end position="63"/>
    </location>
    <ligand>
        <name>phosphate</name>
        <dbReference type="ChEBI" id="CHEBI:43474"/>
    </ligand>
</feature>
<dbReference type="NCBIfam" id="TIGR00975">
    <property type="entry name" value="3a0107s03"/>
    <property type="match status" value="1"/>
</dbReference>
<feature type="binding site" evidence="5">
    <location>
        <position position="109"/>
    </location>
    <ligand>
        <name>phosphate</name>
        <dbReference type="ChEBI" id="CHEBI:43474"/>
    </ligand>
</feature>
<dbReference type="RefSeq" id="WP_108152702.1">
    <property type="nucleotide sequence ID" value="NZ_CP026304.1"/>
</dbReference>
<reference evidence="8 9" key="1">
    <citation type="submission" date="2018-01" db="EMBL/GenBank/DDBJ databases">
        <title>Complete genome sequence of Streptomyces lunaelactis MM109T, a Ferroverdin A producer isolated from cave moonmilk deposits.</title>
        <authorList>
            <person name="Naome A."/>
            <person name="Martinet L."/>
            <person name="Maciejewska M."/>
            <person name="Anderssen S."/>
            <person name="Adam D."/>
            <person name="Tenconi E."/>
            <person name="Deflandre B."/>
            <person name="Arguelles-Arias A."/>
            <person name="Calusinska M."/>
            <person name="Copieters W."/>
            <person name="Karim L."/>
            <person name="Hanikenne M."/>
            <person name="Baurain D."/>
            <person name="van Wezel G."/>
            <person name="Smargiasso N."/>
            <person name="de Pauw E."/>
            <person name="Delfosse P."/>
            <person name="Rigali S."/>
        </authorList>
    </citation>
    <scope>NUCLEOTIDE SEQUENCE [LARGE SCALE GENOMIC DNA]</scope>
    <source>
        <strain evidence="8 9">MM109</strain>
    </source>
</reference>
<feature type="signal peptide" evidence="6">
    <location>
        <begin position="1"/>
        <end position="33"/>
    </location>
</feature>
<feature type="binding site" evidence="5">
    <location>
        <position position="91"/>
    </location>
    <ligand>
        <name>phosphate</name>
        <dbReference type="ChEBI" id="CHEBI:43474"/>
    </ligand>
</feature>
<feature type="domain" description="PBP" evidence="7">
    <location>
        <begin position="52"/>
        <end position="344"/>
    </location>
</feature>
<evidence type="ECO:0000256" key="2">
    <source>
        <dbReference type="ARBA" id="ARBA00022448"/>
    </source>
</evidence>
<keyword evidence="9" id="KW-1185">Reference proteome</keyword>
<dbReference type="AlphaFoldDB" id="A0A2R4T8G5"/>
<feature type="binding site" evidence="5">
    <location>
        <begin position="197"/>
        <end position="199"/>
    </location>
    <ligand>
        <name>phosphate</name>
        <dbReference type="ChEBI" id="CHEBI:43474"/>
    </ligand>
</feature>
<dbReference type="Pfam" id="PF12849">
    <property type="entry name" value="PBP_like_2"/>
    <property type="match status" value="1"/>
</dbReference>
<dbReference type="InterPro" id="IPR024370">
    <property type="entry name" value="PBP_domain"/>
</dbReference>
<dbReference type="GO" id="GO:0035435">
    <property type="term" value="P:phosphate ion transmembrane transport"/>
    <property type="evidence" value="ECO:0007669"/>
    <property type="project" value="InterPro"/>
</dbReference>
<sequence length="374" mass="38692">MQHRLTSRRYLLGAGVTAVAGAVLLTACGLGDAADEDPPPTKATTSRIACAQKGQLPASGSSAQQNAMAHWMREYQRACPGVEIRYVPVGSGAGVAQFLRGATVLGGTDSALKPNEVEDSREVCPGGRAIDLPMVGGPIAIGYNVSGVENLVLDAPTLAKIFNSEITTWDAPAIQRLNPGLRLPAIPISALHRSDDSGTTQNLNAYLAGAAPDEWPYPKTKAWQAKGGNSAPGSDGVATQVGATDGAIGYFELSFAKAGKIPTVRLDTGAPEPVAVSAETASAGIAAGQVAGTGKDITLKFDYSTKAAGAYPIVQVTYEIVCDKGTPADVLPALKSFLTYTAGPEGQKDLPRIHYAPLPEAVADQVRTVIRTLS</sequence>
<dbReference type="PROSITE" id="PS51257">
    <property type="entry name" value="PROKAR_LIPOPROTEIN"/>
    <property type="match status" value="1"/>
</dbReference>
<evidence type="ECO:0000256" key="4">
    <source>
        <dbReference type="PIRNR" id="PIRNR002756"/>
    </source>
</evidence>
<dbReference type="KEGG" id="slk:SLUN_27595"/>
<evidence type="ECO:0000256" key="1">
    <source>
        <dbReference type="ARBA" id="ARBA00008725"/>
    </source>
</evidence>
<dbReference type="GO" id="GO:0042301">
    <property type="term" value="F:phosphate ion binding"/>
    <property type="evidence" value="ECO:0007669"/>
    <property type="project" value="InterPro"/>
</dbReference>
<proteinExistence type="inferred from homology"/>
<evidence type="ECO:0000256" key="6">
    <source>
        <dbReference type="SAM" id="SignalP"/>
    </source>
</evidence>
<dbReference type="OrthoDB" id="9801510at2"/>
<feature type="chain" id="PRO_5015353238" description="Phosphate-binding protein" evidence="6">
    <location>
        <begin position="34"/>
        <end position="374"/>
    </location>
</feature>
<comment type="similarity">
    <text evidence="1 4">Belongs to the PstS family.</text>
</comment>
<keyword evidence="6" id="KW-0732">Signal</keyword>
<dbReference type="InterPro" id="IPR050962">
    <property type="entry name" value="Phosphate-bind_PstS"/>
</dbReference>
<name>A0A2R4T8G5_9ACTN</name>
<evidence type="ECO:0000256" key="3">
    <source>
        <dbReference type="ARBA" id="ARBA00022592"/>
    </source>
</evidence>
<keyword evidence="2 4" id="KW-0813">Transport</keyword>
<dbReference type="EMBL" id="CP026304">
    <property type="protein sequence ID" value="AVZ75406.1"/>
    <property type="molecule type" value="Genomic_DNA"/>
</dbReference>
<dbReference type="PIRSF" id="PIRSF002756">
    <property type="entry name" value="PstS"/>
    <property type="match status" value="1"/>
</dbReference>
<evidence type="ECO:0000259" key="7">
    <source>
        <dbReference type="Pfam" id="PF12849"/>
    </source>
</evidence>
<protein>
    <recommendedName>
        <fullName evidence="4">Phosphate-binding protein</fullName>
    </recommendedName>
</protein>
<evidence type="ECO:0000313" key="9">
    <source>
        <dbReference type="Proteomes" id="UP000244201"/>
    </source>
</evidence>
<dbReference type="GeneID" id="55659020"/>
<accession>A0A2R4T8G5</accession>
<dbReference type="CDD" id="cd13565">
    <property type="entry name" value="PBP2_PstS"/>
    <property type="match status" value="1"/>
</dbReference>
<evidence type="ECO:0000313" key="8">
    <source>
        <dbReference type="EMBL" id="AVZ75406.1"/>
    </source>
</evidence>